<keyword evidence="1" id="KW-0472">Membrane</keyword>
<reference evidence="3" key="1">
    <citation type="journal article" date="2019" name="Int. J. Syst. Evol. Microbiol.">
        <title>The Global Catalogue of Microorganisms (GCM) 10K type strain sequencing project: providing services to taxonomists for standard genome sequencing and annotation.</title>
        <authorList>
            <consortium name="The Broad Institute Genomics Platform"/>
            <consortium name="The Broad Institute Genome Sequencing Center for Infectious Disease"/>
            <person name="Wu L."/>
            <person name="Ma J."/>
        </authorList>
    </citation>
    <scope>NUCLEOTIDE SEQUENCE [LARGE SCALE GENOMIC DNA]</scope>
    <source>
        <strain evidence="3">CECT 7706</strain>
    </source>
</reference>
<comment type="caution">
    <text evidence="2">The sequence shown here is derived from an EMBL/GenBank/DDBJ whole genome shotgun (WGS) entry which is preliminary data.</text>
</comment>
<dbReference type="EMBL" id="JAUFQS010000047">
    <property type="protein sequence ID" value="MDN3689838.1"/>
    <property type="molecule type" value="Genomic_DNA"/>
</dbReference>
<feature type="transmembrane region" description="Helical" evidence="1">
    <location>
        <begin position="7"/>
        <end position="26"/>
    </location>
</feature>
<keyword evidence="1" id="KW-1133">Transmembrane helix</keyword>
<name>A0ABT8CDH7_9BACT</name>
<proteinExistence type="predicted"/>
<evidence type="ECO:0000313" key="2">
    <source>
        <dbReference type="EMBL" id="MDN3689838.1"/>
    </source>
</evidence>
<evidence type="ECO:0000256" key="1">
    <source>
        <dbReference type="SAM" id="Phobius"/>
    </source>
</evidence>
<keyword evidence="1" id="KW-0812">Transmembrane</keyword>
<evidence type="ECO:0000313" key="3">
    <source>
        <dbReference type="Proteomes" id="UP001236663"/>
    </source>
</evidence>
<dbReference type="RefSeq" id="WP_163383620.1">
    <property type="nucleotide sequence ID" value="NZ_JAUFQS010000047.1"/>
</dbReference>
<feature type="transmembrane region" description="Helical" evidence="1">
    <location>
        <begin position="46"/>
        <end position="65"/>
    </location>
</feature>
<keyword evidence="3" id="KW-1185">Reference proteome</keyword>
<protein>
    <submittedName>
        <fullName evidence="2">Uncharacterized protein</fullName>
    </submittedName>
</protein>
<gene>
    <name evidence="2" type="ORF">QWZ15_18590</name>
</gene>
<sequence length="73" mass="8371">MKRLTGILKYTLAALFFSMVQIRYVLAQAGEESVEEYPLNPSPLRVVLYILLSFIVIAVVFKLLYKPKKKPNP</sequence>
<organism evidence="2 3">
    <name type="scientific">Cyclobacterium jeungdonense</name>
    <dbReference type="NCBI Taxonomy" id="708087"/>
    <lineage>
        <taxon>Bacteria</taxon>
        <taxon>Pseudomonadati</taxon>
        <taxon>Bacteroidota</taxon>
        <taxon>Cytophagia</taxon>
        <taxon>Cytophagales</taxon>
        <taxon>Cyclobacteriaceae</taxon>
        <taxon>Cyclobacterium</taxon>
    </lineage>
</organism>
<dbReference type="Proteomes" id="UP001236663">
    <property type="component" value="Unassembled WGS sequence"/>
</dbReference>
<accession>A0ABT8CDH7</accession>